<dbReference type="AlphaFoldDB" id="A0AAW6IU20"/>
<feature type="region of interest" description="Disordered" evidence="1">
    <location>
        <begin position="60"/>
        <end position="92"/>
    </location>
</feature>
<evidence type="ECO:0000313" key="4">
    <source>
        <dbReference type="Proteomes" id="UP001215078"/>
    </source>
</evidence>
<sequence length="255" mass="28424">MNTSLRAQQQSDFTLDDMMNTDGRPEYENFTDEVYRERSGAMYREDPEVIALQEQLRQNQRADSLKAAAAMKRRTAKARPKKETPKKEEPERTVGRFFSGEEPENKGNTIEAIVSGDQKITNGSVIKLVTLQEMQLPGGMVINKGTAVFGVVKLAQDRINITVESVRIGNSIYEMQKTVYDRDGLPGIYVPLNIKAEATKEAADEVVSDMNVTSYGTDVLSTGVNAVSNAAKSVFRKKNNQVVVTVKSNYKLYLK</sequence>
<dbReference type="RefSeq" id="WP_225011980.1">
    <property type="nucleotide sequence ID" value="NZ_JADMVQ010000055.1"/>
</dbReference>
<feature type="domain" description="Conjugative transposon TraM C-terminal" evidence="2">
    <location>
        <begin position="110"/>
        <end position="255"/>
    </location>
</feature>
<dbReference type="Pfam" id="PF12508">
    <property type="entry name" value="Transposon_TraM"/>
    <property type="match status" value="1"/>
</dbReference>
<accession>A0AAW6IU20</accession>
<feature type="compositionally biased region" description="Polar residues" evidence="1">
    <location>
        <begin position="1"/>
        <end position="13"/>
    </location>
</feature>
<reference evidence="3" key="1">
    <citation type="submission" date="2022-10" db="EMBL/GenBank/DDBJ databases">
        <title>Human gut microbiome strain richness.</title>
        <authorList>
            <person name="Chen-Liaw A."/>
        </authorList>
    </citation>
    <scope>NUCLEOTIDE SEQUENCE</scope>
    <source>
        <strain evidence="3">RTP21484st1_H8_RTP21484_190118</strain>
    </source>
</reference>
<feature type="region of interest" description="Disordered" evidence="1">
    <location>
        <begin position="1"/>
        <end position="27"/>
    </location>
</feature>
<evidence type="ECO:0000313" key="3">
    <source>
        <dbReference type="EMBL" id="MDC7961882.1"/>
    </source>
</evidence>
<evidence type="ECO:0000256" key="1">
    <source>
        <dbReference type="SAM" id="MobiDB-lite"/>
    </source>
</evidence>
<name>A0AAW6IU20_BACOV</name>
<dbReference type="EMBL" id="JAQQPO010000061">
    <property type="protein sequence ID" value="MDC7961882.1"/>
    <property type="molecule type" value="Genomic_DNA"/>
</dbReference>
<proteinExistence type="predicted"/>
<feature type="compositionally biased region" description="Basic and acidic residues" evidence="1">
    <location>
        <begin position="81"/>
        <end position="92"/>
    </location>
</feature>
<feature type="compositionally biased region" description="Basic residues" evidence="1">
    <location>
        <begin position="71"/>
        <end position="80"/>
    </location>
</feature>
<protein>
    <submittedName>
        <fullName evidence="3">Conjugative transposon protein TraM</fullName>
    </submittedName>
</protein>
<dbReference type="GeneID" id="60923295"/>
<dbReference type="Proteomes" id="UP001215078">
    <property type="component" value="Unassembled WGS sequence"/>
</dbReference>
<dbReference type="InterPro" id="IPR055407">
    <property type="entry name" value="TraM_C"/>
</dbReference>
<evidence type="ECO:0000259" key="2">
    <source>
        <dbReference type="Pfam" id="PF12508"/>
    </source>
</evidence>
<gene>
    <name evidence="3" type="primary">traM</name>
    <name evidence="3" type="ORF">PQ628_27170</name>
</gene>
<organism evidence="3 4">
    <name type="scientific">Bacteroides ovatus</name>
    <dbReference type="NCBI Taxonomy" id="28116"/>
    <lineage>
        <taxon>Bacteria</taxon>
        <taxon>Pseudomonadati</taxon>
        <taxon>Bacteroidota</taxon>
        <taxon>Bacteroidia</taxon>
        <taxon>Bacteroidales</taxon>
        <taxon>Bacteroidaceae</taxon>
        <taxon>Bacteroides</taxon>
    </lineage>
</organism>
<comment type="caution">
    <text evidence="3">The sequence shown here is derived from an EMBL/GenBank/DDBJ whole genome shotgun (WGS) entry which is preliminary data.</text>
</comment>